<dbReference type="EMBL" id="OW152816">
    <property type="protein sequence ID" value="CAH2065964.1"/>
    <property type="molecule type" value="Genomic_DNA"/>
</dbReference>
<feature type="non-terminal residue" evidence="1">
    <location>
        <position position="136"/>
    </location>
</feature>
<dbReference type="Proteomes" id="UP000837857">
    <property type="component" value="Chromosome 4"/>
</dbReference>
<accession>A0ABN8ISV2</accession>
<protein>
    <submittedName>
        <fullName evidence="1">Uncharacterized protein</fullName>
    </submittedName>
</protein>
<evidence type="ECO:0000313" key="1">
    <source>
        <dbReference type="EMBL" id="CAH2065964.1"/>
    </source>
</evidence>
<sequence length="136" mass="15641">MLPESKSTDNPDGIKRFAGSHTLRRSRRYRAEHEAKTALISVTLRPRYNHKLLYNFCRTKGWQIARYRIGIGAGSNPAGYRAHYAIVIQFVNNAVCADIVPLMRLCLRYAARLAFVFIGPLVRIESYVDRDVYMYA</sequence>
<gene>
    <name evidence="1" type="ORF">IPOD504_LOCUS13215</name>
</gene>
<organism evidence="1 2">
    <name type="scientific">Iphiclides podalirius</name>
    <name type="common">scarce swallowtail</name>
    <dbReference type="NCBI Taxonomy" id="110791"/>
    <lineage>
        <taxon>Eukaryota</taxon>
        <taxon>Metazoa</taxon>
        <taxon>Ecdysozoa</taxon>
        <taxon>Arthropoda</taxon>
        <taxon>Hexapoda</taxon>
        <taxon>Insecta</taxon>
        <taxon>Pterygota</taxon>
        <taxon>Neoptera</taxon>
        <taxon>Endopterygota</taxon>
        <taxon>Lepidoptera</taxon>
        <taxon>Glossata</taxon>
        <taxon>Ditrysia</taxon>
        <taxon>Papilionoidea</taxon>
        <taxon>Papilionidae</taxon>
        <taxon>Papilioninae</taxon>
        <taxon>Iphiclides</taxon>
    </lineage>
</organism>
<reference evidence="1" key="1">
    <citation type="submission" date="2022-03" db="EMBL/GenBank/DDBJ databases">
        <authorList>
            <person name="Martin H S."/>
        </authorList>
    </citation>
    <scope>NUCLEOTIDE SEQUENCE</scope>
</reference>
<keyword evidence="2" id="KW-1185">Reference proteome</keyword>
<name>A0ABN8ISV2_9NEOP</name>
<evidence type="ECO:0000313" key="2">
    <source>
        <dbReference type="Proteomes" id="UP000837857"/>
    </source>
</evidence>
<proteinExistence type="predicted"/>